<sequence length="227" mass="26124">MSQQTPFQDKHAVEYGLQPVQRSVGSMITTMQCLFCVHIGREKREGPGVKRQRTKNTQLFQFLFRPKAYKNHHESQHHEDWTSYQLLSHQEKAAFFKKKEVSGIHSFLDKDKDSLQFVISKPTIVDDVVGDLFFHPEEDKEDDASEPITKANAMKLFKLQEDGSYLVTIKNSLRFDLAIQHVSVGLSFRQTSKVIEQHRSTTKNAKLSGLNDHMVDQFVYVLLAVSL</sequence>
<dbReference type="PANTHER" id="PTHR37067:SF3">
    <property type="entry name" value="PX DOMAIN-CONTAINING PROTEIN"/>
    <property type="match status" value="1"/>
</dbReference>
<keyword evidence="2" id="KW-1185">Reference proteome</keyword>
<dbReference type="Proteomes" id="UP001497444">
    <property type="component" value="Chromosome 5"/>
</dbReference>
<evidence type="ECO:0000313" key="2">
    <source>
        <dbReference type="Proteomes" id="UP001497444"/>
    </source>
</evidence>
<protein>
    <submittedName>
        <fullName evidence="1">Uncharacterized protein</fullName>
    </submittedName>
</protein>
<name>A0ABP0X133_9BRYO</name>
<gene>
    <name evidence="1" type="ORF">CSSPJE1EN1_LOCUS18303</name>
</gene>
<reference evidence="1" key="1">
    <citation type="submission" date="2024-02" db="EMBL/GenBank/DDBJ databases">
        <authorList>
            <consortium name="ELIXIR-Norway"/>
            <consortium name="Elixir Norway"/>
        </authorList>
    </citation>
    <scope>NUCLEOTIDE SEQUENCE</scope>
</reference>
<proteinExistence type="predicted"/>
<evidence type="ECO:0000313" key="1">
    <source>
        <dbReference type="EMBL" id="CAK9272825.1"/>
    </source>
</evidence>
<dbReference type="EMBL" id="OZ020100">
    <property type="protein sequence ID" value="CAK9272825.1"/>
    <property type="molecule type" value="Genomic_DNA"/>
</dbReference>
<dbReference type="PANTHER" id="PTHR37067">
    <property type="entry name" value="PX DOMAIN-CONTAINING PROTEIN"/>
    <property type="match status" value="1"/>
</dbReference>
<accession>A0ABP0X133</accession>
<organism evidence="1 2">
    <name type="scientific">Sphagnum jensenii</name>
    <dbReference type="NCBI Taxonomy" id="128206"/>
    <lineage>
        <taxon>Eukaryota</taxon>
        <taxon>Viridiplantae</taxon>
        <taxon>Streptophyta</taxon>
        <taxon>Embryophyta</taxon>
        <taxon>Bryophyta</taxon>
        <taxon>Sphagnophytina</taxon>
        <taxon>Sphagnopsida</taxon>
        <taxon>Sphagnales</taxon>
        <taxon>Sphagnaceae</taxon>
        <taxon>Sphagnum</taxon>
    </lineage>
</organism>